<dbReference type="Proteomes" id="UP000007460">
    <property type="component" value="Chromosome"/>
</dbReference>
<dbReference type="InterPro" id="IPR055344">
    <property type="entry name" value="SecD_SecF_C_bact"/>
</dbReference>
<evidence type="ECO:0000259" key="13">
    <source>
        <dbReference type="Pfam" id="PF22599"/>
    </source>
</evidence>
<dbReference type="InterPro" id="IPR022813">
    <property type="entry name" value="SecD/SecF_arch_bac"/>
</dbReference>
<evidence type="ECO:0000313" key="14">
    <source>
        <dbReference type="EMBL" id="ADE38649.1"/>
    </source>
</evidence>
<dbReference type="InterPro" id="IPR001036">
    <property type="entry name" value="Acrflvin-R"/>
</dbReference>
<dbReference type="eggNOG" id="COG0342">
    <property type="taxonomic scope" value="Bacteria"/>
</dbReference>
<feature type="domain" description="SecDF P1 head subdomain" evidence="13">
    <location>
        <begin position="235"/>
        <end position="344"/>
    </location>
</feature>
<gene>
    <name evidence="10" type="primary">secD</name>
    <name evidence="14" type="ordered locus">SAR116_0406</name>
</gene>
<comment type="function">
    <text evidence="10">Part of the Sec protein translocase complex. Interacts with the SecYEG preprotein conducting channel. SecDF uses the proton motive force (PMF) to complete protein translocation after the ATP-dependent function of SecA.</text>
</comment>
<evidence type="ECO:0000256" key="7">
    <source>
        <dbReference type="ARBA" id="ARBA00022989"/>
    </source>
</evidence>
<evidence type="ECO:0000256" key="3">
    <source>
        <dbReference type="ARBA" id="ARBA00022475"/>
    </source>
</evidence>
<dbReference type="GO" id="GO:0043952">
    <property type="term" value="P:protein transport by the Sec complex"/>
    <property type="evidence" value="ECO:0007669"/>
    <property type="project" value="UniProtKB-UniRule"/>
</dbReference>
<feature type="transmembrane region" description="Helical" evidence="10">
    <location>
        <begin position="458"/>
        <end position="482"/>
    </location>
</feature>
<sequence length="527" mass="56904">MLQFEGWKKLLVLFVILLGVFFALPNLAPTQNDNQSDSTVESVFGFLPGKHINLGLDLQGGSHLLLRVDMDIVEQERLDSIGETIRQEFRNDKIRFADLKVDGKAVHVTIRDADDADKAEAILNELATGLNVASNALVYVISFSETGLTELQSNTIAQSIEIIRRRLDPEGTKEPVIQRQGLDRVLVQLPGVDDPEAVKRLLGRTAKLTFQLVDMRITPQEAVERGRVPPGSILLPSDSEDGRNFVIEKRVMVSGEMLENATASFDQNNQPAVSFQLDSAGAKRFGRVTGANIGRPFAIVLDGKVVSAPTIQSQIFGSGQITGNFTVAETNELSLVLRAGALPAPLIVMEERSIGPGLGADSIEAGKIAAIVGLCLVIVYMFLSYGTFGILADMALLVNVILIVAALSALQATLTLPGIAGIVLTMGMAVDANVLIFERIREELKRGRSVMAAIDGGYQRAISTIVDSNLTTLFAASFLYIFGSGPIKGFAVTLGIGIATSMFTAVMVTRLFIVLWLERKKPNELVL</sequence>
<dbReference type="Gene3D" id="3.30.1360.200">
    <property type="match status" value="1"/>
</dbReference>
<keyword evidence="4 10" id="KW-0997">Cell inner membrane</keyword>
<dbReference type="InterPro" id="IPR005791">
    <property type="entry name" value="SecD"/>
</dbReference>
<comment type="caution">
    <text evidence="10">Lacks conserved residue(s) required for the propagation of feature annotation.</text>
</comment>
<dbReference type="OrthoDB" id="9805019at2"/>
<dbReference type="GO" id="GO:0065002">
    <property type="term" value="P:intracellular protein transmembrane transport"/>
    <property type="evidence" value="ECO:0007669"/>
    <property type="project" value="UniProtKB-UniRule"/>
</dbReference>
<dbReference type="InterPro" id="IPR048631">
    <property type="entry name" value="SecD_1st"/>
</dbReference>
<dbReference type="Pfam" id="PF07549">
    <property type="entry name" value="Sec_GG"/>
    <property type="match status" value="1"/>
</dbReference>
<evidence type="ECO:0000256" key="2">
    <source>
        <dbReference type="ARBA" id="ARBA00022448"/>
    </source>
</evidence>
<evidence type="ECO:0000256" key="5">
    <source>
        <dbReference type="ARBA" id="ARBA00022692"/>
    </source>
</evidence>
<keyword evidence="7 10" id="KW-1133">Transmembrane helix</keyword>
<dbReference type="Gene3D" id="1.20.1640.10">
    <property type="entry name" value="Multidrug efflux transporter AcrB transmembrane domain"/>
    <property type="match status" value="1"/>
</dbReference>
<dbReference type="GO" id="GO:0015450">
    <property type="term" value="F:protein-transporting ATPase activity"/>
    <property type="evidence" value="ECO:0007669"/>
    <property type="project" value="InterPro"/>
</dbReference>
<dbReference type="Gene3D" id="3.30.70.3400">
    <property type="match status" value="2"/>
</dbReference>
<dbReference type="Pfam" id="PF22599">
    <property type="entry name" value="SecDF_P1_head"/>
    <property type="match status" value="1"/>
</dbReference>
<dbReference type="HAMAP" id="MF_01463_B">
    <property type="entry name" value="SecD_B"/>
    <property type="match status" value="1"/>
</dbReference>
<reference evidence="14 15" key="1">
    <citation type="journal article" date="2010" name="J. Bacteriol.">
        <title>Complete genome sequence of "Candidatus Puniceispirillum marinum" IMCC1322, a representative of the SAR116 clade in the Alphaproteobacteria.</title>
        <authorList>
            <person name="Oh H.M."/>
            <person name="Kwon K.K."/>
            <person name="Kang I."/>
            <person name="Kang S.G."/>
            <person name="Lee J.H."/>
            <person name="Kim S.J."/>
            <person name="Cho J.C."/>
        </authorList>
    </citation>
    <scope>NUCLEOTIDE SEQUENCE [LARGE SCALE GENOMIC DNA]</scope>
    <source>
        <strain evidence="14 15">IMCC1322</strain>
    </source>
</reference>
<dbReference type="InterPro" id="IPR054384">
    <property type="entry name" value="SecDF_P1_head"/>
</dbReference>
<protein>
    <recommendedName>
        <fullName evidence="10">Protein translocase subunit SecD</fullName>
    </recommendedName>
</protein>
<dbReference type="NCBIfam" id="TIGR01129">
    <property type="entry name" value="secD"/>
    <property type="match status" value="1"/>
</dbReference>
<keyword evidence="5 10" id="KW-0812">Transmembrane</keyword>
<comment type="subcellular location">
    <subcellularLocation>
        <location evidence="10">Cell inner membrane</location>
        <topology evidence="10">Multi-pass membrane protein</topology>
    </subcellularLocation>
    <subcellularLocation>
        <location evidence="1">Cell membrane</location>
        <topology evidence="1">Multi-pass membrane protein</topology>
    </subcellularLocation>
</comment>
<dbReference type="Pfam" id="PF02355">
    <property type="entry name" value="SecD_SecF_C"/>
    <property type="match status" value="1"/>
</dbReference>
<keyword evidence="8 10" id="KW-0811">Translocation</keyword>
<dbReference type="GO" id="GO:0016874">
    <property type="term" value="F:ligase activity"/>
    <property type="evidence" value="ECO:0007669"/>
    <property type="project" value="UniProtKB-KW"/>
</dbReference>
<feature type="domain" description="Protein translocase subunit SecDF P1" evidence="12">
    <location>
        <begin position="156"/>
        <end position="214"/>
    </location>
</feature>
<keyword evidence="3 10" id="KW-1003">Cell membrane</keyword>
<name>D5BQT5_PUNMI</name>
<dbReference type="RefSeq" id="WP_013045279.1">
    <property type="nucleotide sequence ID" value="NC_014010.1"/>
</dbReference>
<dbReference type="SUPFAM" id="SSF82866">
    <property type="entry name" value="Multidrug efflux transporter AcrB transmembrane domain"/>
    <property type="match status" value="1"/>
</dbReference>
<dbReference type="FunFam" id="1.20.1640.10:FF:000004">
    <property type="entry name" value="Protein translocase subunit SecD"/>
    <property type="match status" value="1"/>
</dbReference>
<comment type="subunit">
    <text evidence="10">Forms a complex with SecF. Part of the essential Sec protein translocation apparatus which comprises SecA, SecYEG and auxiliary proteins SecDF-YajC and YidC.</text>
</comment>
<dbReference type="InterPro" id="IPR048634">
    <property type="entry name" value="SecD_SecF_C"/>
</dbReference>
<evidence type="ECO:0000256" key="9">
    <source>
        <dbReference type="ARBA" id="ARBA00023136"/>
    </source>
</evidence>
<dbReference type="PANTHER" id="PTHR30081:SF1">
    <property type="entry name" value="PROTEIN TRANSLOCASE SUBUNIT SECD"/>
    <property type="match status" value="1"/>
</dbReference>
<evidence type="ECO:0000256" key="4">
    <source>
        <dbReference type="ARBA" id="ARBA00022519"/>
    </source>
</evidence>
<dbReference type="NCBIfam" id="TIGR00916">
    <property type="entry name" value="2A0604s01"/>
    <property type="match status" value="1"/>
</dbReference>
<dbReference type="PANTHER" id="PTHR30081">
    <property type="entry name" value="PROTEIN-EXPORT MEMBRANE PROTEIN SEC"/>
    <property type="match status" value="1"/>
</dbReference>
<evidence type="ECO:0000256" key="8">
    <source>
        <dbReference type="ARBA" id="ARBA00023010"/>
    </source>
</evidence>
<proteinExistence type="inferred from homology"/>
<dbReference type="InterPro" id="IPR022646">
    <property type="entry name" value="SecD/SecF_CS"/>
</dbReference>
<evidence type="ECO:0000256" key="1">
    <source>
        <dbReference type="ARBA" id="ARBA00004651"/>
    </source>
</evidence>
<evidence type="ECO:0000313" key="15">
    <source>
        <dbReference type="Proteomes" id="UP000007460"/>
    </source>
</evidence>
<evidence type="ECO:0000259" key="12">
    <source>
        <dbReference type="Pfam" id="PF21760"/>
    </source>
</evidence>
<feature type="domain" description="Protein export membrane protein SecD/SecF C-terminal" evidence="11">
    <location>
        <begin position="350"/>
        <end position="516"/>
    </location>
</feature>
<organism evidence="14 15">
    <name type="scientific">Puniceispirillum marinum (strain IMCC1322)</name>
    <dbReference type="NCBI Taxonomy" id="488538"/>
    <lineage>
        <taxon>Bacteria</taxon>
        <taxon>Pseudomonadati</taxon>
        <taxon>Pseudomonadota</taxon>
        <taxon>Alphaproteobacteria</taxon>
        <taxon>Candidatus Puniceispirillales</taxon>
        <taxon>Candidatus Puniceispirillaceae</taxon>
        <taxon>Candidatus Puniceispirillum</taxon>
    </lineage>
</organism>
<dbReference type="GO" id="GO:0006605">
    <property type="term" value="P:protein targeting"/>
    <property type="evidence" value="ECO:0007669"/>
    <property type="project" value="UniProtKB-UniRule"/>
</dbReference>
<dbReference type="PRINTS" id="PR00702">
    <property type="entry name" value="ACRIFLAVINRP"/>
</dbReference>
<evidence type="ECO:0000256" key="10">
    <source>
        <dbReference type="HAMAP-Rule" id="MF_01463"/>
    </source>
</evidence>
<dbReference type="STRING" id="488538.SAR116_0406"/>
<comment type="similarity">
    <text evidence="10">Belongs to the SecD/SecF family. SecD subfamily.</text>
</comment>
<evidence type="ECO:0000256" key="6">
    <source>
        <dbReference type="ARBA" id="ARBA00022927"/>
    </source>
</evidence>
<dbReference type="HOGENOM" id="CLU_007894_4_3_5"/>
<accession>D5BQT5</accession>
<feature type="transmembrane region" description="Helical" evidence="10">
    <location>
        <begin position="365"/>
        <end position="383"/>
    </location>
</feature>
<dbReference type="AlphaFoldDB" id="D5BQT5"/>
<dbReference type="EMBL" id="CP001751">
    <property type="protein sequence ID" value="ADE38649.1"/>
    <property type="molecule type" value="Genomic_DNA"/>
</dbReference>
<dbReference type="KEGG" id="apb:SAR116_0406"/>
<keyword evidence="14" id="KW-0436">Ligase</keyword>
<dbReference type="GO" id="GO:0005886">
    <property type="term" value="C:plasma membrane"/>
    <property type="evidence" value="ECO:0007669"/>
    <property type="project" value="UniProtKB-SubCell"/>
</dbReference>
<evidence type="ECO:0000259" key="11">
    <source>
        <dbReference type="Pfam" id="PF02355"/>
    </source>
</evidence>
<keyword evidence="2 10" id="KW-0813">Transport</keyword>
<keyword evidence="15" id="KW-1185">Reference proteome</keyword>
<keyword evidence="6 10" id="KW-0653">Protein transport</keyword>
<dbReference type="Pfam" id="PF21760">
    <property type="entry name" value="SecD_1st"/>
    <property type="match status" value="1"/>
</dbReference>
<dbReference type="FunFam" id="3.30.1360.200:FF:000002">
    <property type="entry name" value="Preprotein translocase subunit SecD"/>
    <property type="match status" value="1"/>
</dbReference>
<keyword evidence="9 10" id="KW-0472">Membrane</keyword>
<feature type="transmembrane region" description="Helical" evidence="10">
    <location>
        <begin position="494"/>
        <end position="517"/>
    </location>
</feature>